<dbReference type="EMBL" id="JAMTCG010000004">
    <property type="protein sequence ID" value="MCP2161285.1"/>
    <property type="molecule type" value="Genomic_DNA"/>
</dbReference>
<gene>
    <name evidence="19" type="ORF">LX12_002480</name>
</gene>
<feature type="region of interest" description="Disordered" evidence="16">
    <location>
        <begin position="159"/>
        <end position="225"/>
    </location>
</feature>
<keyword evidence="5" id="KW-0812">Transmembrane</keyword>
<evidence type="ECO:0000256" key="5">
    <source>
        <dbReference type="ARBA" id="ARBA00022692"/>
    </source>
</evidence>
<proteinExistence type="predicted"/>
<feature type="compositionally biased region" description="Gly residues" evidence="16">
    <location>
        <begin position="164"/>
        <end position="180"/>
    </location>
</feature>
<evidence type="ECO:0000256" key="14">
    <source>
        <dbReference type="ARBA" id="ARBA00023170"/>
    </source>
</evidence>
<evidence type="ECO:0000256" key="11">
    <source>
        <dbReference type="ARBA" id="ARBA00023136"/>
    </source>
</evidence>
<keyword evidence="9" id="KW-0067">ATP-binding</keyword>
<evidence type="ECO:0000256" key="8">
    <source>
        <dbReference type="ARBA" id="ARBA00022777"/>
    </source>
</evidence>
<organism evidence="19 20">
    <name type="scientific">Williamsia serinedens</name>
    <dbReference type="NCBI Taxonomy" id="391736"/>
    <lineage>
        <taxon>Bacteria</taxon>
        <taxon>Bacillati</taxon>
        <taxon>Actinomycetota</taxon>
        <taxon>Actinomycetes</taxon>
        <taxon>Mycobacteriales</taxon>
        <taxon>Nocardiaceae</taxon>
        <taxon>Williamsia</taxon>
    </lineage>
</organism>
<evidence type="ECO:0000313" key="20">
    <source>
        <dbReference type="Proteomes" id="UP001205740"/>
    </source>
</evidence>
<evidence type="ECO:0000256" key="16">
    <source>
        <dbReference type="SAM" id="MobiDB-lite"/>
    </source>
</evidence>
<accession>A0ABT1H226</accession>
<comment type="subcellular location">
    <subcellularLocation>
        <location evidence="1">Cell membrane</location>
        <topology evidence="1">Single-pass type I membrane protein</topology>
    </subcellularLocation>
</comment>
<evidence type="ECO:0000256" key="6">
    <source>
        <dbReference type="ARBA" id="ARBA00022729"/>
    </source>
</evidence>
<keyword evidence="15" id="KW-0325">Glycoprotein</keyword>
<protein>
    <recommendedName>
        <fullName evidence="2">receptor protein-tyrosine kinase</fullName>
        <ecNumber evidence="2">2.7.10.1</ecNumber>
    </recommendedName>
</protein>
<keyword evidence="12" id="KW-0829">Tyrosine-protein kinase</keyword>
<keyword evidence="13" id="KW-1015">Disulfide bond</keyword>
<evidence type="ECO:0000313" key="19">
    <source>
        <dbReference type="EMBL" id="MCP2161285.1"/>
    </source>
</evidence>
<evidence type="ECO:0000256" key="15">
    <source>
        <dbReference type="ARBA" id="ARBA00023180"/>
    </source>
</evidence>
<keyword evidence="6 17" id="KW-0732">Signal</keyword>
<reference evidence="19 20" key="1">
    <citation type="submission" date="2022-06" db="EMBL/GenBank/DDBJ databases">
        <title>Genomic Encyclopedia of Archaeal and Bacterial Type Strains, Phase II (KMG-II): from individual species to whole genera.</title>
        <authorList>
            <person name="Goeker M."/>
        </authorList>
    </citation>
    <scope>NUCLEOTIDE SEQUENCE [LARGE SCALE GENOMIC DNA]</scope>
    <source>
        <strain evidence="19 20">DSM 45037</strain>
    </source>
</reference>
<dbReference type="PRINTS" id="PR01228">
    <property type="entry name" value="EGGSHELL"/>
</dbReference>
<evidence type="ECO:0000256" key="1">
    <source>
        <dbReference type="ARBA" id="ARBA00004251"/>
    </source>
</evidence>
<feature type="domain" description="ALK/LTK-like glycine-rich" evidence="18">
    <location>
        <begin position="71"/>
        <end position="244"/>
    </location>
</feature>
<evidence type="ECO:0000256" key="9">
    <source>
        <dbReference type="ARBA" id="ARBA00022840"/>
    </source>
</evidence>
<dbReference type="EC" id="2.7.10.1" evidence="2"/>
<evidence type="ECO:0000256" key="17">
    <source>
        <dbReference type="SAM" id="SignalP"/>
    </source>
</evidence>
<keyword evidence="11" id="KW-0472">Membrane</keyword>
<evidence type="ECO:0000259" key="18">
    <source>
        <dbReference type="Pfam" id="PF12810"/>
    </source>
</evidence>
<evidence type="ECO:0000256" key="13">
    <source>
        <dbReference type="ARBA" id="ARBA00023157"/>
    </source>
</evidence>
<evidence type="ECO:0000256" key="2">
    <source>
        <dbReference type="ARBA" id="ARBA00011902"/>
    </source>
</evidence>
<name>A0ABT1H226_9NOCA</name>
<feature type="chain" id="PRO_5045208495" description="receptor protein-tyrosine kinase" evidence="17">
    <location>
        <begin position="30"/>
        <end position="279"/>
    </location>
</feature>
<dbReference type="InterPro" id="IPR055163">
    <property type="entry name" value="ALK/LTK-like_GRD"/>
</dbReference>
<evidence type="ECO:0000256" key="7">
    <source>
        <dbReference type="ARBA" id="ARBA00022741"/>
    </source>
</evidence>
<keyword evidence="7" id="KW-0547">Nucleotide-binding</keyword>
<feature type="signal peptide" evidence="17">
    <location>
        <begin position="1"/>
        <end position="29"/>
    </location>
</feature>
<dbReference type="Pfam" id="PF12810">
    <property type="entry name" value="ALK_LTK_GRD"/>
    <property type="match status" value="1"/>
</dbReference>
<evidence type="ECO:0000256" key="3">
    <source>
        <dbReference type="ARBA" id="ARBA00022475"/>
    </source>
</evidence>
<keyword evidence="14" id="KW-0675">Receptor</keyword>
<keyword evidence="3" id="KW-1003">Cell membrane</keyword>
<evidence type="ECO:0000256" key="12">
    <source>
        <dbReference type="ARBA" id="ARBA00023137"/>
    </source>
</evidence>
<sequence length="279" mass="26260">MLRRRRLSVVAALLAATTAAIVTAPAASAAPLPRNCTQALFQSDIRCTFTYTGSPQVFTVPQGLRQILVLAVGANGADTRGSGFPSTKAGKTYAYAPVVGGQRLFVYVGGAGQHNAPGSPRGVGGYNGGGAGYPNGGGGASDVRTVGGDALNPASIASRLVSAPGGGGSAGTRGGDGGRPGDSNGLKLGGGAGGPANGGTSAGDGQPGRLGVGGDASPSGGGGGGGGGFGGGGGYAGGGGGGGGPLPFFSATTQIAKNGEGARVTIVYDGPCTPFCFGS</sequence>
<dbReference type="RefSeq" id="WP_253654858.1">
    <property type="nucleotide sequence ID" value="NZ_BAAAOE010000002.1"/>
</dbReference>
<evidence type="ECO:0000256" key="10">
    <source>
        <dbReference type="ARBA" id="ARBA00022989"/>
    </source>
</evidence>
<keyword evidence="4" id="KW-0808">Transferase</keyword>
<keyword evidence="10" id="KW-1133">Transmembrane helix</keyword>
<dbReference type="Proteomes" id="UP001205740">
    <property type="component" value="Unassembled WGS sequence"/>
</dbReference>
<comment type="caution">
    <text evidence="19">The sequence shown here is derived from an EMBL/GenBank/DDBJ whole genome shotgun (WGS) entry which is preliminary data.</text>
</comment>
<keyword evidence="8" id="KW-0418">Kinase</keyword>
<keyword evidence="20" id="KW-1185">Reference proteome</keyword>
<feature type="compositionally biased region" description="Gly residues" evidence="16">
    <location>
        <begin position="187"/>
        <end position="225"/>
    </location>
</feature>
<evidence type="ECO:0000256" key="4">
    <source>
        <dbReference type="ARBA" id="ARBA00022679"/>
    </source>
</evidence>